<dbReference type="SUPFAM" id="SSF53597">
    <property type="entry name" value="Dihydrofolate reductase-like"/>
    <property type="match status" value="1"/>
</dbReference>
<dbReference type="Pfam" id="PF01872">
    <property type="entry name" value="RibD_C"/>
    <property type="match status" value="1"/>
</dbReference>
<dbReference type="InterPro" id="IPR024072">
    <property type="entry name" value="DHFR-like_dom_sf"/>
</dbReference>
<proteinExistence type="predicted"/>
<comment type="caution">
    <text evidence="2">The sequence shown here is derived from an EMBL/GenBank/DDBJ whole genome shotgun (WGS) entry which is preliminary data.</text>
</comment>
<dbReference type="EMBL" id="JAYFSI010000009">
    <property type="protein sequence ID" value="MEA5364319.1"/>
    <property type="molecule type" value="Genomic_DNA"/>
</dbReference>
<evidence type="ECO:0000313" key="3">
    <source>
        <dbReference type="Proteomes" id="UP001304298"/>
    </source>
</evidence>
<dbReference type="Gene3D" id="3.40.430.10">
    <property type="entry name" value="Dihydrofolate Reductase, subunit A"/>
    <property type="match status" value="1"/>
</dbReference>
<keyword evidence="3" id="KW-1185">Reference proteome</keyword>
<protein>
    <submittedName>
        <fullName evidence="2">Dihydrofolate reductase family protein</fullName>
    </submittedName>
</protein>
<gene>
    <name evidence="2" type="ORF">VA596_32650</name>
</gene>
<evidence type="ECO:0000259" key="1">
    <source>
        <dbReference type="Pfam" id="PF01872"/>
    </source>
</evidence>
<feature type="domain" description="Bacterial bifunctional deaminase-reductase C-terminal" evidence="1">
    <location>
        <begin position="3"/>
        <end position="183"/>
    </location>
</feature>
<name>A0ABU5RF00_9PSEU</name>
<accession>A0ABU5RF00</accession>
<dbReference type="InterPro" id="IPR002734">
    <property type="entry name" value="RibDG_C"/>
</dbReference>
<dbReference type="RefSeq" id="WP_323332065.1">
    <property type="nucleotide sequence ID" value="NZ_JAYFSI010000009.1"/>
</dbReference>
<evidence type="ECO:0000313" key="2">
    <source>
        <dbReference type="EMBL" id="MEA5364319.1"/>
    </source>
</evidence>
<reference evidence="2 3" key="1">
    <citation type="submission" date="2023-12" db="EMBL/GenBank/DDBJ databases">
        <title>Amycolatopsis sp. V23-08.</title>
        <authorList>
            <person name="Somphong A."/>
        </authorList>
    </citation>
    <scope>NUCLEOTIDE SEQUENCE [LARGE SCALE GENOMIC DNA]</scope>
    <source>
        <strain evidence="2 3">V23-08</strain>
    </source>
</reference>
<organism evidence="2 3">
    <name type="scientific">Amycolatopsis heterodermiae</name>
    <dbReference type="NCBI Taxonomy" id="3110235"/>
    <lineage>
        <taxon>Bacteria</taxon>
        <taxon>Bacillati</taxon>
        <taxon>Actinomycetota</taxon>
        <taxon>Actinomycetes</taxon>
        <taxon>Pseudonocardiales</taxon>
        <taxon>Pseudonocardiaceae</taxon>
        <taxon>Amycolatopsis</taxon>
    </lineage>
</organism>
<dbReference type="Proteomes" id="UP001304298">
    <property type="component" value="Unassembled WGS sequence"/>
</dbReference>
<sequence>MAVTASFCMSLDGFVARPDNSVGPLFDWYEGGHVAVPMVGYPITFHVAEASADYLRRHLAQAEHSAFVCGRTVFEYTRGWGGNPPGGGKAFVVTHRPPPADWPEAHLAPFTFCPDVATAIERAKAAGDGNVGVSGPSIARQCLDLGLLDELKIDLVPVFLGEGVRYFENLSTGQAELERTEVVAGEGVTHLSYRVHYRS</sequence>